<keyword evidence="6 8" id="KW-0862">Zinc</keyword>
<dbReference type="RefSeq" id="WP_128356633.1">
    <property type="nucleotide sequence ID" value="NZ_CP022987.1"/>
</dbReference>
<name>A0A451FSN8_9BURK</name>
<evidence type="ECO:0000256" key="8">
    <source>
        <dbReference type="HAMAP-Rule" id="MF_00972"/>
    </source>
</evidence>
<dbReference type="AlphaFoldDB" id="A0A451FSN8"/>
<proteinExistence type="inferred from homology"/>
<comment type="cofactor">
    <cofactor evidence="8">
        <name>Zn(2+)</name>
        <dbReference type="ChEBI" id="CHEBI:29105"/>
    </cofactor>
    <text evidence="8">Binds 1 zinc ion per subunit.</text>
</comment>
<evidence type="ECO:0000256" key="5">
    <source>
        <dbReference type="ARBA" id="ARBA00022801"/>
    </source>
</evidence>
<evidence type="ECO:0000256" key="7">
    <source>
        <dbReference type="ARBA" id="ARBA00048045"/>
    </source>
</evidence>
<comment type="catalytic activity">
    <reaction evidence="7 8">
        <text>adenosine(34) in tRNA + H2O + H(+) = inosine(34) in tRNA + NH4(+)</text>
        <dbReference type="Rhea" id="RHEA:43168"/>
        <dbReference type="Rhea" id="RHEA-COMP:10373"/>
        <dbReference type="Rhea" id="RHEA-COMP:10374"/>
        <dbReference type="ChEBI" id="CHEBI:15377"/>
        <dbReference type="ChEBI" id="CHEBI:15378"/>
        <dbReference type="ChEBI" id="CHEBI:28938"/>
        <dbReference type="ChEBI" id="CHEBI:74411"/>
        <dbReference type="ChEBI" id="CHEBI:82852"/>
        <dbReference type="EC" id="3.5.4.33"/>
    </reaction>
</comment>
<dbReference type="PROSITE" id="PS00903">
    <property type="entry name" value="CYT_DCMP_DEAMINASES_1"/>
    <property type="match status" value="1"/>
</dbReference>
<dbReference type="InterPro" id="IPR016192">
    <property type="entry name" value="APOBEC/CMP_deaminase_Zn-bd"/>
</dbReference>
<evidence type="ECO:0000256" key="6">
    <source>
        <dbReference type="ARBA" id="ARBA00022833"/>
    </source>
</evidence>
<dbReference type="PANTHER" id="PTHR11079">
    <property type="entry name" value="CYTOSINE DEAMINASE FAMILY MEMBER"/>
    <property type="match status" value="1"/>
</dbReference>
<reference evidence="10 11" key="1">
    <citation type="submission" date="2017-08" db="EMBL/GenBank/DDBJ databases">
        <authorList>
            <person name="Park S.-J."/>
            <person name="Kim H."/>
        </authorList>
    </citation>
    <scope>NUCLEOTIDE SEQUENCE [LARGE SCALE GENOMIC DNA]</scope>
    <source>
        <strain evidence="11">ye3</strain>
    </source>
</reference>
<keyword evidence="4 8" id="KW-0479">Metal-binding</keyword>
<keyword evidence="5 8" id="KW-0378">Hydrolase</keyword>
<evidence type="ECO:0000313" key="11">
    <source>
        <dbReference type="Proteomes" id="UP000283474"/>
    </source>
</evidence>
<feature type="binding site" evidence="8">
    <location>
        <position position="80"/>
    </location>
    <ligand>
        <name>Zn(2+)</name>
        <dbReference type="ChEBI" id="CHEBI:29105"/>
        <note>catalytic</note>
    </ligand>
</feature>
<keyword evidence="3 8" id="KW-0819">tRNA processing</keyword>
<dbReference type="PANTHER" id="PTHR11079:SF202">
    <property type="entry name" value="TRNA-SPECIFIC ADENOSINE DEAMINASE"/>
    <property type="match status" value="1"/>
</dbReference>
<dbReference type="FunFam" id="3.40.140.10:FF:000005">
    <property type="entry name" value="tRNA-specific adenosine deaminase"/>
    <property type="match status" value="1"/>
</dbReference>
<dbReference type="SUPFAM" id="SSF53927">
    <property type="entry name" value="Cytidine deaminase-like"/>
    <property type="match status" value="1"/>
</dbReference>
<accession>A0A451FSN8</accession>
<dbReference type="InterPro" id="IPR028883">
    <property type="entry name" value="tRNA_aden_deaminase"/>
</dbReference>
<dbReference type="OrthoDB" id="9802676at2"/>
<dbReference type="KEGG" id="pus:CKA81_06460"/>
<feature type="domain" description="CMP/dCMP-type deaminase" evidence="9">
    <location>
        <begin position="1"/>
        <end position="117"/>
    </location>
</feature>
<keyword evidence="11" id="KW-1185">Reference proteome</keyword>
<dbReference type="Proteomes" id="UP000283474">
    <property type="component" value="Chromosome"/>
</dbReference>
<feature type="active site" description="Proton donor" evidence="8">
    <location>
        <position position="49"/>
    </location>
</feature>
<dbReference type="InterPro" id="IPR016193">
    <property type="entry name" value="Cytidine_deaminase-like"/>
</dbReference>
<evidence type="ECO:0000256" key="1">
    <source>
        <dbReference type="ARBA" id="ARBA00010669"/>
    </source>
</evidence>
<dbReference type="EC" id="3.5.4.33" evidence="8"/>
<dbReference type="GO" id="GO:0052717">
    <property type="term" value="F:tRNA-specific adenosine-34 deaminase activity"/>
    <property type="evidence" value="ECO:0007669"/>
    <property type="project" value="UniProtKB-UniRule"/>
</dbReference>
<dbReference type="PROSITE" id="PS51747">
    <property type="entry name" value="CYT_DCMP_DEAMINASES_2"/>
    <property type="match status" value="1"/>
</dbReference>
<dbReference type="CDD" id="cd01285">
    <property type="entry name" value="nucleoside_deaminase"/>
    <property type="match status" value="1"/>
</dbReference>
<dbReference type="Gene3D" id="3.40.140.10">
    <property type="entry name" value="Cytidine Deaminase, domain 2"/>
    <property type="match status" value="1"/>
</dbReference>
<sequence length="148" mass="15626">MRLALAQAQVAGAAGEVPVGAIVVDAKGAVIGAGFNRTISDHDPSAHAEIVALRQAAAHLQNYRLPGASLFVTLEPCAMCMGAMLHARLDRVVYGATDPKTGACGSVLDLPALRQLNHQTSVVGGLLADECGALLRDFFRERRRDRLL</sequence>
<feature type="binding site" evidence="8">
    <location>
        <position position="77"/>
    </location>
    <ligand>
        <name>Zn(2+)</name>
        <dbReference type="ChEBI" id="CHEBI:29105"/>
        <note>catalytic</note>
    </ligand>
</feature>
<dbReference type="Pfam" id="PF00383">
    <property type="entry name" value="dCMP_cyt_deam_1"/>
    <property type="match status" value="1"/>
</dbReference>
<evidence type="ECO:0000259" key="9">
    <source>
        <dbReference type="PROSITE" id="PS51747"/>
    </source>
</evidence>
<evidence type="ECO:0000256" key="2">
    <source>
        <dbReference type="ARBA" id="ARBA00011738"/>
    </source>
</evidence>
<dbReference type="EMBL" id="CP022987">
    <property type="protein sequence ID" value="QAA95506.1"/>
    <property type="molecule type" value="Genomic_DNA"/>
</dbReference>
<comment type="similarity">
    <text evidence="1">Belongs to the cytidine and deoxycytidylate deaminase family. ADAT2 subfamily.</text>
</comment>
<comment type="subunit">
    <text evidence="2 8">Homodimer.</text>
</comment>
<feature type="binding site" evidence="8">
    <location>
        <position position="47"/>
    </location>
    <ligand>
        <name>Zn(2+)</name>
        <dbReference type="ChEBI" id="CHEBI:29105"/>
        <note>catalytic</note>
    </ligand>
</feature>
<evidence type="ECO:0000256" key="4">
    <source>
        <dbReference type="ARBA" id="ARBA00022723"/>
    </source>
</evidence>
<organism evidence="10 11">
    <name type="scientific">Pollutimonas thiosulfatoxidans</name>
    <dbReference type="NCBI Taxonomy" id="2028345"/>
    <lineage>
        <taxon>Bacteria</taxon>
        <taxon>Pseudomonadati</taxon>
        <taxon>Pseudomonadota</taxon>
        <taxon>Betaproteobacteria</taxon>
        <taxon>Burkholderiales</taxon>
        <taxon>Alcaligenaceae</taxon>
        <taxon>Pollutimonas</taxon>
    </lineage>
</organism>
<evidence type="ECO:0000256" key="3">
    <source>
        <dbReference type="ARBA" id="ARBA00022694"/>
    </source>
</evidence>
<gene>
    <name evidence="8" type="primary">tadA</name>
    <name evidence="10" type="ORF">CKA81_06460</name>
</gene>
<comment type="function">
    <text evidence="8">Catalyzes the deamination of adenosine to inosine at the wobble position 34 of tRNA(Arg2).</text>
</comment>
<protein>
    <recommendedName>
        <fullName evidence="8">tRNA-specific adenosine deaminase</fullName>
        <ecNumber evidence="8">3.5.4.33</ecNumber>
    </recommendedName>
</protein>
<evidence type="ECO:0000313" key="10">
    <source>
        <dbReference type="EMBL" id="QAA95506.1"/>
    </source>
</evidence>
<dbReference type="InterPro" id="IPR002125">
    <property type="entry name" value="CMP_dCMP_dom"/>
</dbReference>
<dbReference type="HAMAP" id="MF_00972">
    <property type="entry name" value="tRNA_aden_deaminase"/>
    <property type="match status" value="1"/>
</dbReference>
<dbReference type="GO" id="GO:0008270">
    <property type="term" value="F:zinc ion binding"/>
    <property type="evidence" value="ECO:0007669"/>
    <property type="project" value="UniProtKB-UniRule"/>
</dbReference>
<dbReference type="GO" id="GO:0002100">
    <property type="term" value="P:tRNA wobble adenosine to inosine editing"/>
    <property type="evidence" value="ECO:0007669"/>
    <property type="project" value="UniProtKB-UniRule"/>
</dbReference>
<dbReference type="NCBIfam" id="NF008113">
    <property type="entry name" value="PRK10860.1"/>
    <property type="match status" value="1"/>
</dbReference>